<evidence type="ECO:0000313" key="3">
    <source>
        <dbReference type="Proteomes" id="UP000030153"/>
    </source>
</evidence>
<dbReference type="STRING" id="1385513.N780_01820"/>
<dbReference type="Pfam" id="PF01909">
    <property type="entry name" value="NTP_transf_2"/>
    <property type="match status" value="1"/>
</dbReference>
<dbReference type="InterPro" id="IPR002934">
    <property type="entry name" value="Polymerase_NTP_transf_dom"/>
</dbReference>
<dbReference type="AlphaFoldDB" id="A0A0A2UZW1"/>
<feature type="domain" description="Polymerase nucleotidyl transferase" evidence="1">
    <location>
        <begin position="8"/>
        <end position="67"/>
    </location>
</feature>
<dbReference type="RefSeq" id="WP_036781527.1">
    <property type="nucleotide sequence ID" value="NZ_AVBG01000003.1"/>
</dbReference>
<dbReference type="Proteomes" id="UP000030153">
    <property type="component" value="Unassembled WGS sequence"/>
</dbReference>
<dbReference type="eggNOG" id="COG1708">
    <property type="taxonomic scope" value="Bacteria"/>
</dbReference>
<reference evidence="2 3" key="1">
    <citation type="submission" date="2013-08" db="EMBL/GenBank/DDBJ databases">
        <title>Genome of Pontibacillus chungwhensis.</title>
        <authorList>
            <person name="Wang Q."/>
            <person name="Wang G."/>
        </authorList>
    </citation>
    <scope>NUCLEOTIDE SEQUENCE [LARGE SCALE GENOMIC DNA]</scope>
    <source>
        <strain evidence="2 3">BH030062</strain>
    </source>
</reference>
<accession>A0A0A2UZW1</accession>
<protein>
    <submittedName>
        <fullName evidence="2">DNA polymerase III subunit beta</fullName>
    </submittedName>
</protein>
<dbReference type="OrthoDB" id="68332at2"/>
<dbReference type="InterPro" id="IPR043519">
    <property type="entry name" value="NT_sf"/>
</dbReference>
<dbReference type="Gene3D" id="3.30.460.10">
    <property type="entry name" value="Beta Polymerase, domain 2"/>
    <property type="match status" value="1"/>
</dbReference>
<name>A0A0A2UZW1_9BACI</name>
<dbReference type="GO" id="GO:0016779">
    <property type="term" value="F:nucleotidyltransferase activity"/>
    <property type="evidence" value="ECO:0007669"/>
    <property type="project" value="InterPro"/>
</dbReference>
<organism evidence="2 3">
    <name type="scientific">Pontibacillus chungwhensis BH030062</name>
    <dbReference type="NCBI Taxonomy" id="1385513"/>
    <lineage>
        <taxon>Bacteria</taxon>
        <taxon>Bacillati</taxon>
        <taxon>Bacillota</taxon>
        <taxon>Bacilli</taxon>
        <taxon>Bacillales</taxon>
        <taxon>Bacillaceae</taxon>
        <taxon>Pontibacillus</taxon>
    </lineage>
</organism>
<evidence type="ECO:0000313" key="2">
    <source>
        <dbReference type="EMBL" id="KGP92303.1"/>
    </source>
</evidence>
<sequence>MRQDVAVKKIVESLKGETCVQSLFLKGSMGRNEHDEHSDIDLYCLVDEEEEASFLTRRVDHLKAYKELFFYEDIFIIAPQVLGVYEDGIHIDLFTVTNKTIQEKDYFRVLYDRDGVMDNYVSTQNLTLPIEEGRDNADDVVWFLFQYTKAKARGNDIWATEMLRHCVRYLGNLLLYRYAKDRSLLGIKAVQSDLPPEQKNQLLEIYEHITPSSHQEAVKNIIRLIDEEFEWHASQFEVPSQTKKLLELVKDRI</sequence>
<evidence type="ECO:0000259" key="1">
    <source>
        <dbReference type="Pfam" id="PF01909"/>
    </source>
</evidence>
<keyword evidence="3" id="KW-1185">Reference proteome</keyword>
<comment type="caution">
    <text evidence="2">The sequence shown here is derived from an EMBL/GenBank/DDBJ whole genome shotgun (WGS) entry which is preliminary data.</text>
</comment>
<dbReference type="SUPFAM" id="SSF81301">
    <property type="entry name" value="Nucleotidyltransferase"/>
    <property type="match status" value="1"/>
</dbReference>
<gene>
    <name evidence="2" type="ORF">N780_01820</name>
</gene>
<dbReference type="EMBL" id="AVBG01000003">
    <property type="protein sequence ID" value="KGP92303.1"/>
    <property type="molecule type" value="Genomic_DNA"/>
</dbReference>
<proteinExistence type="predicted"/>